<sequence length="79" mass="8551">MDVLIAFVSDHQPLWLGLGTVSLDLMPAVLSPASCRERLGHRAWRALHWPAYGSRAEADSRADGTVSRSRSGPAAPKRA</sequence>
<evidence type="ECO:0000256" key="1">
    <source>
        <dbReference type="SAM" id="MobiDB-lite"/>
    </source>
</evidence>
<accession>A0ABY4Z716</accession>
<proteinExistence type="predicted"/>
<keyword evidence="3" id="KW-1185">Reference proteome</keyword>
<evidence type="ECO:0000313" key="3">
    <source>
        <dbReference type="Proteomes" id="UP001056374"/>
    </source>
</evidence>
<feature type="region of interest" description="Disordered" evidence="1">
    <location>
        <begin position="54"/>
        <end position="79"/>
    </location>
</feature>
<name>A0ABY4Z716_9ACTN</name>
<protein>
    <submittedName>
        <fullName evidence="2">Uncharacterized protein</fullName>
    </submittedName>
</protein>
<dbReference type="RefSeq" id="WP_252549269.1">
    <property type="nucleotide sequence ID" value="NZ_CP099468.1"/>
</dbReference>
<gene>
    <name evidence="2" type="ORF">NFX46_14130</name>
</gene>
<dbReference type="EMBL" id="CP099468">
    <property type="protein sequence ID" value="USQ84833.1"/>
    <property type="molecule type" value="Genomic_DNA"/>
</dbReference>
<evidence type="ECO:0000313" key="2">
    <source>
        <dbReference type="EMBL" id="USQ84833.1"/>
    </source>
</evidence>
<reference evidence="2" key="1">
    <citation type="submission" date="2022-06" db="EMBL/GenBank/DDBJ databases">
        <title>Complete genome sequence of soil microorganisms Streptomyces sp. Qhu-M197 isolated from Alpine meadows habitats on the Tibetan Plateau.</title>
        <authorList>
            <person name="Zhang B."/>
            <person name="Xiang X."/>
            <person name="Fan J."/>
        </authorList>
    </citation>
    <scope>NUCLEOTIDE SEQUENCE</scope>
    <source>
        <strain evidence="2">Qhu-M197</strain>
    </source>
</reference>
<dbReference type="Proteomes" id="UP001056374">
    <property type="component" value="Chromosome"/>
</dbReference>
<organism evidence="2 3">
    <name type="scientific">Streptomyces phaeoluteigriseus</name>
    <dbReference type="NCBI Taxonomy" id="114686"/>
    <lineage>
        <taxon>Bacteria</taxon>
        <taxon>Bacillati</taxon>
        <taxon>Actinomycetota</taxon>
        <taxon>Actinomycetes</taxon>
        <taxon>Kitasatosporales</taxon>
        <taxon>Streptomycetaceae</taxon>
        <taxon>Streptomyces</taxon>
        <taxon>Streptomyces aurantiacus group</taxon>
    </lineage>
</organism>